<evidence type="ECO:0000313" key="2">
    <source>
        <dbReference type="EMBL" id="SMO41587.1"/>
    </source>
</evidence>
<dbReference type="InterPro" id="IPR052189">
    <property type="entry name" value="L-asp_N-monooxygenase_NS-form"/>
</dbReference>
<reference evidence="2 3" key="1">
    <citation type="submission" date="2017-05" db="EMBL/GenBank/DDBJ databases">
        <authorList>
            <person name="Varghese N."/>
            <person name="Submissions S."/>
        </authorList>
    </citation>
    <scope>NUCLEOTIDE SEQUENCE [LARGE SCALE GENOMIC DNA]</scope>
    <source>
        <strain evidence="2 3">DSM 100094</strain>
    </source>
</reference>
<dbReference type="PANTHER" id="PTHR40254:SF1">
    <property type="entry name" value="BLR0577 PROTEIN"/>
    <property type="match status" value="1"/>
</dbReference>
<dbReference type="PANTHER" id="PTHR40254">
    <property type="entry name" value="BLR0577 PROTEIN"/>
    <property type="match status" value="1"/>
</dbReference>
<sequence length="487" mass="52315">MNQMPTPPLAARLRVVVIGGGVSGATVAWQLARMQVPASVTVVEPRAELGRGLAYSTNEPTHRINVPAHRMTIDPDNRADFVEWLAKAEATGKIKPDTDAPTASGDVFPRREVFGAYVADRLSPYLQSGAVRHIRARVSDIERLADGTLLLILSDESRIRADQLVLATGHPAPALPKVIAGLAGSRHLVADPYDPALLAGIDPHDRVLIMGAALTSADVIATLERQGFAGQITCISRHGLRSRGHGMVTQDCQVDFTQPPAGKVSDLLCRVRRAIAEDQARGQTWHAVLHRLRAQGQQIWTALDGDAQARLLRHLRTFWDVHRYRIAPQLEAVQIRLIETGHLDYVAGHLVLAIPRDGAVEVTWRVRGSESLRQRSFDRIIVTTGPAHGRCIDANPALAALARMGLISPDPLGMGIATVADCVALDAQGHESDRVLVAGPLARGHVGELVGAPECAAHACNLARDIAARCVGAVSLRALSDNISDHA</sequence>
<dbReference type="PRINTS" id="PR00368">
    <property type="entry name" value="FADPNR"/>
</dbReference>
<dbReference type="InterPro" id="IPR038732">
    <property type="entry name" value="HpyO/CreE_NAD-binding"/>
</dbReference>
<dbReference type="Proteomes" id="UP000319014">
    <property type="component" value="Unassembled WGS sequence"/>
</dbReference>
<dbReference type="SUPFAM" id="SSF51905">
    <property type="entry name" value="FAD/NAD(P)-binding domain"/>
    <property type="match status" value="1"/>
</dbReference>
<organism evidence="2 3">
    <name type="scientific">Paracoccus laeviglucosivorans</name>
    <dbReference type="NCBI Taxonomy" id="1197861"/>
    <lineage>
        <taxon>Bacteria</taxon>
        <taxon>Pseudomonadati</taxon>
        <taxon>Pseudomonadota</taxon>
        <taxon>Alphaproteobacteria</taxon>
        <taxon>Rhodobacterales</taxon>
        <taxon>Paracoccaceae</taxon>
        <taxon>Paracoccus</taxon>
    </lineage>
</organism>
<keyword evidence="3" id="KW-1185">Reference proteome</keyword>
<protein>
    <submittedName>
        <fullName evidence="2">Uncharacterized NAD(P)/FAD-binding protein YdhS</fullName>
    </submittedName>
</protein>
<accession>A0A521B3A1</accession>
<dbReference type="Gene3D" id="3.50.50.60">
    <property type="entry name" value="FAD/NAD(P)-binding domain"/>
    <property type="match status" value="2"/>
</dbReference>
<dbReference type="RefSeq" id="WP_142661632.1">
    <property type="nucleotide sequence ID" value="NZ_FXTK01000002.1"/>
</dbReference>
<feature type="domain" description="FAD-dependent urate hydroxylase HpyO/Asp monooxygenase CreE-like FAD/NAD(P)-binding" evidence="1">
    <location>
        <begin position="16"/>
        <end position="170"/>
    </location>
</feature>
<dbReference type="Pfam" id="PF13454">
    <property type="entry name" value="NAD_binding_9"/>
    <property type="match status" value="1"/>
</dbReference>
<dbReference type="EMBL" id="FXTK01000002">
    <property type="protein sequence ID" value="SMO41587.1"/>
    <property type="molecule type" value="Genomic_DNA"/>
</dbReference>
<dbReference type="OrthoDB" id="101972at2"/>
<evidence type="ECO:0000259" key="1">
    <source>
        <dbReference type="Pfam" id="PF13454"/>
    </source>
</evidence>
<name>A0A521B3A1_9RHOB</name>
<gene>
    <name evidence="2" type="ORF">SAMN06265221_10284</name>
</gene>
<dbReference type="AlphaFoldDB" id="A0A521B3A1"/>
<proteinExistence type="predicted"/>
<evidence type="ECO:0000313" key="3">
    <source>
        <dbReference type="Proteomes" id="UP000319014"/>
    </source>
</evidence>
<dbReference type="InterPro" id="IPR036188">
    <property type="entry name" value="FAD/NAD-bd_sf"/>
</dbReference>